<keyword evidence="8" id="KW-0812">Transmembrane</keyword>
<dbReference type="EC" id="2.7.13.3" evidence="3"/>
<accession>A0A7G9WIL8</accession>
<evidence type="ECO:0000256" key="1">
    <source>
        <dbReference type="ARBA" id="ARBA00000085"/>
    </source>
</evidence>
<dbReference type="SMART" id="SM00304">
    <property type="entry name" value="HAMP"/>
    <property type="match status" value="1"/>
</dbReference>
<evidence type="ECO:0000256" key="3">
    <source>
        <dbReference type="ARBA" id="ARBA00012438"/>
    </source>
</evidence>
<evidence type="ECO:0000256" key="4">
    <source>
        <dbReference type="ARBA" id="ARBA00022553"/>
    </source>
</evidence>
<feature type="domain" description="HAMP" evidence="10">
    <location>
        <begin position="300"/>
        <end position="352"/>
    </location>
</feature>
<dbReference type="Proteomes" id="UP000516046">
    <property type="component" value="Chromosome"/>
</dbReference>
<keyword evidence="8" id="KW-0472">Membrane</keyword>
<evidence type="ECO:0000256" key="5">
    <source>
        <dbReference type="ARBA" id="ARBA00022679"/>
    </source>
</evidence>
<keyword evidence="12" id="KW-1185">Reference proteome</keyword>
<dbReference type="Gene3D" id="3.30.565.10">
    <property type="entry name" value="Histidine kinase-like ATPase, C-terminal domain"/>
    <property type="match status" value="1"/>
</dbReference>
<dbReference type="InterPro" id="IPR003594">
    <property type="entry name" value="HATPase_dom"/>
</dbReference>
<dbReference type="InterPro" id="IPR004358">
    <property type="entry name" value="Sig_transdc_His_kin-like_C"/>
</dbReference>
<dbReference type="InterPro" id="IPR036890">
    <property type="entry name" value="HATPase_C_sf"/>
</dbReference>
<dbReference type="EMBL" id="CP060696">
    <property type="protein sequence ID" value="QNO18530.1"/>
    <property type="molecule type" value="Genomic_DNA"/>
</dbReference>
<evidence type="ECO:0000256" key="8">
    <source>
        <dbReference type="SAM" id="Phobius"/>
    </source>
</evidence>
<feature type="transmembrane region" description="Helical" evidence="8">
    <location>
        <begin position="21"/>
        <end position="39"/>
    </location>
</feature>
<dbReference type="GO" id="GO:0016020">
    <property type="term" value="C:membrane"/>
    <property type="evidence" value="ECO:0007669"/>
    <property type="project" value="UniProtKB-SubCell"/>
</dbReference>
<protein>
    <recommendedName>
        <fullName evidence="3">histidine kinase</fullName>
        <ecNumber evidence="3">2.7.13.3</ecNumber>
    </recommendedName>
</protein>
<keyword evidence="4" id="KW-0597">Phosphoprotein</keyword>
<dbReference type="SMART" id="SM00387">
    <property type="entry name" value="HATPase_c"/>
    <property type="match status" value="1"/>
</dbReference>
<name>A0A7G9WIL8_9FIRM</name>
<dbReference type="KEGG" id="caml:H6X83_02435"/>
<dbReference type="InterPro" id="IPR003660">
    <property type="entry name" value="HAMP_dom"/>
</dbReference>
<feature type="domain" description="Histidine kinase" evidence="9">
    <location>
        <begin position="463"/>
        <end position="562"/>
    </location>
</feature>
<dbReference type="InterPro" id="IPR005467">
    <property type="entry name" value="His_kinase_dom"/>
</dbReference>
<keyword evidence="8" id="KW-1133">Transmembrane helix</keyword>
<dbReference type="Pfam" id="PF02518">
    <property type="entry name" value="HATPase_c"/>
    <property type="match status" value="1"/>
</dbReference>
<dbReference type="PROSITE" id="PS50885">
    <property type="entry name" value="HAMP"/>
    <property type="match status" value="1"/>
</dbReference>
<evidence type="ECO:0000256" key="6">
    <source>
        <dbReference type="ARBA" id="ARBA00022777"/>
    </source>
</evidence>
<dbReference type="InterPro" id="IPR050640">
    <property type="entry name" value="Bact_2-comp_sensor_kinase"/>
</dbReference>
<evidence type="ECO:0000259" key="9">
    <source>
        <dbReference type="PROSITE" id="PS50109"/>
    </source>
</evidence>
<dbReference type="Pfam" id="PF00672">
    <property type="entry name" value="HAMP"/>
    <property type="match status" value="1"/>
</dbReference>
<dbReference type="Gene3D" id="6.10.340.10">
    <property type="match status" value="1"/>
</dbReference>
<keyword evidence="6 11" id="KW-0418">Kinase</keyword>
<dbReference type="InterPro" id="IPR010559">
    <property type="entry name" value="Sig_transdc_His_kin_internal"/>
</dbReference>
<dbReference type="PANTHER" id="PTHR34220:SF7">
    <property type="entry name" value="SENSOR HISTIDINE KINASE YPDA"/>
    <property type="match status" value="1"/>
</dbReference>
<organism evidence="11 12">
    <name type="scientific">Caproicibacterium amylolyticum</name>
    <dbReference type="NCBI Taxonomy" id="2766537"/>
    <lineage>
        <taxon>Bacteria</taxon>
        <taxon>Bacillati</taxon>
        <taxon>Bacillota</taxon>
        <taxon>Clostridia</taxon>
        <taxon>Eubacteriales</taxon>
        <taxon>Oscillospiraceae</taxon>
        <taxon>Caproicibacterium</taxon>
    </lineage>
</organism>
<dbReference type="AlphaFoldDB" id="A0A7G9WIL8"/>
<evidence type="ECO:0000256" key="7">
    <source>
        <dbReference type="ARBA" id="ARBA00023012"/>
    </source>
</evidence>
<comment type="subcellular location">
    <subcellularLocation>
        <location evidence="2">Membrane</location>
    </subcellularLocation>
</comment>
<evidence type="ECO:0000313" key="12">
    <source>
        <dbReference type="Proteomes" id="UP000516046"/>
    </source>
</evidence>
<proteinExistence type="predicted"/>
<dbReference type="RefSeq" id="WP_212507592.1">
    <property type="nucleotide sequence ID" value="NZ_CP060696.1"/>
</dbReference>
<dbReference type="GO" id="GO:0000155">
    <property type="term" value="F:phosphorelay sensor kinase activity"/>
    <property type="evidence" value="ECO:0007669"/>
    <property type="project" value="InterPro"/>
</dbReference>
<evidence type="ECO:0000256" key="2">
    <source>
        <dbReference type="ARBA" id="ARBA00004370"/>
    </source>
</evidence>
<dbReference type="PANTHER" id="PTHR34220">
    <property type="entry name" value="SENSOR HISTIDINE KINASE YPDA"/>
    <property type="match status" value="1"/>
</dbReference>
<sequence>MKTNKLLQKCRDTKYRTKLNIALMLAGIIPIFILGVTLFTEFQKIVGDEESTNMKTSLLQATTSVENQVARDDLMARYIVFNDGLNSALALDGSERYEKYKMYTQTVKPLLTTIRYFATDMKGITVYSSGVTTDYGSILRPLRAFKEQKWFGLVQDAPGFQWILDSTQKDTMLSVCKVSNYQGQNNSYLTIQYDMHSFLQPLVQMKQKNADVAVFQDNHILYVSGTADKGFTTSQEEFCNSIRTSRICLQHHIDGLNWDVYLYTTNSSLSAAAQLTAARTLAMLGVSLLVLLIFGRLLSHTMTRRIEALTQNMVSVSTGNMKVTVTSRENDEIGIMIQNFRRMIAKIDQLIHQVYESQLAQKEAELKALQSQINPHFLYNTLSMINWKALAAGEKDISRITLALSKFYRTTLNKGKSLLTAADELKNIRSYLEIQLMMHDNNFTVSWDIDEAVYPYTMPKLILQPIVENALEHGLDVKETGERSLAISAQQTKSDIVFTVRDNGVGMTQEKADSIINCETTGYGMKNVNDRIVMLYGSTHALKISSSPGCGTVVSVNIPKNGKEELST</sequence>
<comment type="catalytic activity">
    <reaction evidence="1">
        <text>ATP + protein L-histidine = ADP + protein N-phospho-L-histidine.</text>
        <dbReference type="EC" id="2.7.13.3"/>
    </reaction>
</comment>
<evidence type="ECO:0000259" key="10">
    <source>
        <dbReference type="PROSITE" id="PS50885"/>
    </source>
</evidence>
<dbReference type="SUPFAM" id="SSF55874">
    <property type="entry name" value="ATPase domain of HSP90 chaperone/DNA topoisomerase II/histidine kinase"/>
    <property type="match status" value="1"/>
</dbReference>
<reference evidence="11 12" key="1">
    <citation type="submission" date="2020-08" db="EMBL/GenBank/DDBJ databases">
        <authorList>
            <person name="Ren C."/>
            <person name="Gu Y."/>
            <person name="Xu Y."/>
        </authorList>
    </citation>
    <scope>NUCLEOTIDE SEQUENCE [LARGE SCALE GENOMIC DNA]</scope>
    <source>
        <strain evidence="11 12">LBM18003</strain>
    </source>
</reference>
<evidence type="ECO:0000313" key="11">
    <source>
        <dbReference type="EMBL" id="QNO18530.1"/>
    </source>
</evidence>
<gene>
    <name evidence="11" type="ORF">H6X83_02435</name>
</gene>
<dbReference type="SUPFAM" id="SSF158472">
    <property type="entry name" value="HAMP domain-like"/>
    <property type="match status" value="1"/>
</dbReference>
<dbReference type="PROSITE" id="PS50109">
    <property type="entry name" value="HIS_KIN"/>
    <property type="match status" value="1"/>
</dbReference>
<dbReference type="PRINTS" id="PR00344">
    <property type="entry name" value="BCTRLSENSOR"/>
</dbReference>
<keyword evidence="5" id="KW-0808">Transferase</keyword>
<keyword evidence="7" id="KW-0902">Two-component regulatory system</keyword>
<dbReference type="Pfam" id="PF06580">
    <property type="entry name" value="His_kinase"/>
    <property type="match status" value="1"/>
</dbReference>